<keyword evidence="5" id="KW-0158">Chromosome</keyword>
<evidence type="ECO:0000256" key="7">
    <source>
        <dbReference type="ARBA" id="ARBA00022884"/>
    </source>
</evidence>
<dbReference type="SMART" id="SM00360">
    <property type="entry name" value="RRM"/>
    <property type="match status" value="2"/>
</dbReference>
<dbReference type="PROSITE" id="PS50102">
    <property type="entry name" value="RRM"/>
    <property type="match status" value="2"/>
</dbReference>
<dbReference type="SUPFAM" id="SSF54928">
    <property type="entry name" value="RNA-binding domain, RBD"/>
    <property type="match status" value="2"/>
</dbReference>
<evidence type="ECO:0000256" key="12">
    <source>
        <dbReference type="SAM" id="MobiDB-lite"/>
    </source>
</evidence>
<evidence type="ECO:0000313" key="15">
    <source>
        <dbReference type="Proteomes" id="UP000695022"/>
    </source>
</evidence>
<feature type="compositionally biased region" description="Gly residues" evidence="12">
    <location>
        <begin position="144"/>
        <end position="159"/>
    </location>
</feature>
<evidence type="ECO:0000256" key="8">
    <source>
        <dbReference type="ARBA" id="ARBA00023015"/>
    </source>
</evidence>
<feature type="domain" description="RRM" evidence="14">
    <location>
        <begin position="208"/>
        <end position="278"/>
    </location>
</feature>
<feature type="transmembrane region" description="Helical" evidence="13">
    <location>
        <begin position="296"/>
        <end position="318"/>
    </location>
</feature>
<dbReference type="Proteomes" id="UP000695022">
    <property type="component" value="Unplaced"/>
</dbReference>
<evidence type="ECO:0000256" key="2">
    <source>
        <dbReference type="ARBA" id="ARBA00004286"/>
    </source>
</evidence>
<keyword evidence="8" id="KW-0805">Transcription regulation</keyword>
<keyword evidence="9" id="KW-0804">Transcription</keyword>
<feature type="region of interest" description="Disordered" evidence="12">
    <location>
        <begin position="134"/>
        <end position="202"/>
    </location>
</feature>
<accession>A0ABM1EYF7</accession>
<feature type="domain" description="RRM" evidence="14">
    <location>
        <begin position="379"/>
        <end position="449"/>
    </location>
</feature>
<gene>
    <name evidence="16" type="primary">LOC106817094</name>
</gene>
<dbReference type="Pfam" id="PF00076">
    <property type="entry name" value="RRM_1"/>
    <property type="match status" value="2"/>
</dbReference>
<dbReference type="InterPro" id="IPR035979">
    <property type="entry name" value="RBD_domain_sf"/>
</dbReference>
<comment type="subcellular location">
    <subcellularLocation>
        <location evidence="2">Chromosome</location>
    </subcellularLocation>
    <subcellularLocation>
        <location evidence="1">Nucleus</location>
    </subcellularLocation>
</comment>
<keyword evidence="6" id="KW-0678">Repressor</keyword>
<proteinExistence type="inferred from homology"/>
<evidence type="ECO:0000313" key="16">
    <source>
        <dbReference type="RefSeq" id="XP_014677228.1"/>
    </source>
</evidence>
<organism evidence="15 16">
    <name type="scientific">Priapulus caudatus</name>
    <name type="common">Priapulid worm</name>
    <dbReference type="NCBI Taxonomy" id="37621"/>
    <lineage>
        <taxon>Eukaryota</taxon>
        <taxon>Metazoa</taxon>
        <taxon>Ecdysozoa</taxon>
        <taxon>Scalidophora</taxon>
        <taxon>Priapulida</taxon>
        <taxon>Priapulimorpha</taxon>
        <taxon>Priapulimorphida</taxon>
        <taxon>Priapulidae</taxon>
        <taxon>Priapulus</taxon>
    </lineage>
</organism>
<dbReference type="InterPro" id="IPR012677">
    <property type="entry name" value="Nucleotide-bd_a/b_plait_sf"/>
</dbReference>
<keyword evidence="13" id="KW-0472">Membrane</keyword>
<dbReference type="InterPro" id="IPR000504">
    <property type="entry name" value="RRM_dom"/>
</dbReference>
<keyword evidence="13" id="KW-1133">Transmembrane helix</keyword>
<dbReference type="PANTHER" id="PTHR17250">
    <property type="entry name" value="NEGATIVE ELONGATION FACTOR E"/>
    <property type="match status" value="1"/>
</dbReference>
<feature type="compositionally biased region" description="Basic and acidic residues" evidence="12">
    <location>
        <begin position="93"/>
        <end position="119"/>
    </location>
</feature>
<comment type="similarity">
    <text evidence="3">Belongs to the RRM NELF-E family.</text>
</comment>
<evidence type="ECO:0000256" key="5">
    <source>
        <dbReference type="ARBA" id="ARBA00022454"/>
    </source>
</evidence>
<evidence type="ECO:0000256" key="13">
    <source>
        <dbReference type="SAM" id="Phobius"/>
    </source>
</evidence>
<evidence type="ECO:0000256" key="1">
    <source>
        <dbReference type="ARBA" id="ARBA00004123"/>
    </source>
</evidence>
<sequence length="493" mass="54782">MLPKLKSNLMPMVYVNFPSSYTDEEEMLLKTYAKLRKKKKQIAQLKAKKPAPTTATTAAGKKTWTFPSEVPDDPKEAAKQLIKSGAIQAIKGGHKESRGFKRSRTLERRLTDTGEKTDTKPVGFQPFSVVAASKSGEENIDSSRGGGGGGGVGGGGGGRPPAKVKKLYESFVRGPDEPSESRDGGDRTSGERTPRRDFDYEREPRRGNTIYVRGYNVTEEMLRKTFVNFGPILNVSMEAEKNCGFVTFQTNQAAEQCINEMNGSMVQGVTLKVSLARRQPVIDLPAADVTTSSWSAIVYVTIYATIYVTIYVTIYTTIYATIYVMIYATIYVTIYVMTYVTIYAMIYVVVTSVDGGDRTSGERTPRRDFDYEREPRRGNTIYVRGYNVTEEMLRKTFVNFGPILNVSMEAEKNCGFVTFQTNQAAEQCINEMNGSMVQGVTLKVSLARRQPVIDLPAADVTTSSWSAIATNASQKGTFKDSRQLRTYDHDDIF</sequence>
<dbReference type="PANTHER" id="PTHR17250:SF0">
    <property type="entry name" value="NEGATIVE ELONGATION FACTOR E"/>
    <property type="match status" value="1"/>
</dbReference>
<evidence type="ECO:0000256" key="9">
    <source>
        <dbReference type="ARBA" id="ARBA00023163"/>
    </source>
</evidence>
<dbReference type="RefSeq" id="XP_014677228.1">
    <property type="nucleotide sequence ID" value="XM_014821742.1"/>
</dbReference>
<evidence type="ECO:0000256" key="6">
    <source>
        <dbReference type="ARBA" id="ARBA00022491"/>
    </source>
</evidence>
<keyword evidence="13" id="KW-0812">Transmembrane</keyword>
<keyword evidence="15" id="KW-1185">Reference proteome</keyword>
<feature type="compositionally biased region" description="Basic and acidic residues" evidence="12">
    <location>
        <begin position="174"/>
        <end position="202"/>
    </location>
</feature>
<protein>
    <recommendedName>
        <fullName evidence="4">Negative elongation factor E</fullName>
    </recommendedName>
</protein>
<keyword evidence="10" id="KW-0539">Nucleus</keyword>
<dbReference type="InterPro" id="IPR033102">
    <property type="entry name" value="NELFE"/>
</dbReference>
<evidence type="ECO:0000256" key="11">
    <source>
        <dbReference type="PROSITE-ProRule" id="PRU00176"/>
    </source>
</evidence>
<evidence type="ECO:0000259" key="14">
    <source>
        <dbReference type="PROSITE" id="PS50102"/>
    </source>
</evidence>
<evidence type="ECO:0000256" key="10">
    <source>
        <dbReference type="ARBA" id="ARBA00023242"/>
    </source>
</evidence>
<reference evidence="16" key="1">
    <citation type="submission" date="2025-08" db="UniProtKB">
        <authorList>
            <consortium name="RefSeq"/>
        </authorList>
    </citation>
    <scope>IDENTIFICATION</scope>
</reference>
<feature type="transmembrane region" description="Helical" evidence="13">
    <location>
        <begin position="324"/>
        <end position="350"/>
    </location>
</feature>
<dbReference type="GeneID" id="106817094"/>
<dbReference type="Gene3D" id="3.30.70.330">
    <property type="match status" value="2"/>
</dbReference>
<keyword evidence="7 11" id="KW-0694">RNA-binding</keyword>
<evidence type="ECO:0000256" key="4">
    <source>
        <dbReference type="ARBA" id="ARBA00014464"/>
    </source>
</evidence>
<evidence type="ECO:0000256" key="3">
    <source>
        <dbReference type="ARBA" id="ARBA00006120"/>
    </source>
</evidence>
<name>A0ABM1EYF7_PRICU</name>
<feature type="region of interest" description="Disordered" evidence="12">
    <location>
        <begin position="92"/>
        <end position="122"/>
    </location>
</feature>